<dbReference type="InterPro" id="IPR027381">
    <property type="entry name" value="LytR/CpsA/Psr_C"/>
</dbReference>
<proteinExistence type="predicted"/>
<dbReference type="Pfam" id="PF13399">
    <property type="entry name" value="LytR_C"/>
    <property type="match status" value="1"/>
</dbReference>
<dbReference type="Gene3D" id="3.30.70.2390">
    <property type="match status" value="1"/>
</dbReference>
<name>A0A4Q5N0X7_9MICO</name>
<dbReference type="RefSeq" id="WP_130102017.1">
    <property type="nucleotide sequence ID" value="NZ_SDWW01000013.1"/>
</dbReference>
<organism evidence="3 4">
    <name type="scientific">Pengzhenrongella frigida</name>
    <dbReference type="NCBI Taxonomy" id="1259133"/>
    <lineage>
        <taxon>Bacteria</taxon>
        <taxon>Bacillati</taxon>
        <taxon>Actinomycetota</taxon>
        <taxon>Actinomycetes</taxon>
        <taxon>Micrococcales</taxon>
        <taxon>Pengzhenrongella</taxon>
    </lineage>
</organism>
<gene>
    <name evidence="3" type="ORF">EUA98_07300</name>
</gene>
<dbReference type="AlphaFoldDB" id="A0A4Q5N0X7"/>
<protein>
    <submittedName>
        <fullName evidence="3">LytR family transcriptional regulator</fullName>
    </submittedName>
</protein>
<dbReference type="EMBL" id="SDWW01000013">
    <property type="protein sequence ID" value="RYV51700.1"/>
    <property type="molecule type" value="Genomic_DNA"/>
</dbReference>
<accession>A0A4Q5N0X7</accession>
<sequence>MNEPQGPERARVLRRRHRHERQAALFGVLITTLIVVALGAFAIFTDAIPAPFARGFTTAAPEAGALTEAPPCPPEGTLPVAYQDVQVNVLNATRRAGLATETANALTSRGFMVLTTGNSTTAPSGAAQINFGATGLGAAYTLAAQIEGATLVLDARVDATVDLIVGAEFAALLDPTTIVLDPAVALTGVEGCVPLADAVPAPAPVPAVTDAPAAAAG</sequence>
<evidence type="ECO:0000259" key="2">
    <source>
        <dbReference type="Pfam" id="PF13399"/>
    </source>
</evidence>
<keyword evidence="4" id="KW-1185">Reference proteome</keyword>
<comment type="caution">
    <text evidence="3">The sequence shown here is derived from an EMBL/GenBank/DDBJ whole genome shotgun (WGS) entry which is preliminary data.</text>
</comment>
<keyword evidence="1" id="KW-0472">Membrane</keyword>
<keyword evidence="1" id="KW-1133">Transmembrane helix</keyword>
<evidence type="ECO:0000256" key="1">
    <source>
        <dbReference type="SAM" id="Phobius"/>
    </source>
</evidence>
<keyword evidence="1" id="KW-0812">Transmembrane</keyword>
<reference evidence="3 4" key="1">
    <citation type="submission" date="2019-01" db="EMBL/GenBank/DDBJ databases">
        <title>Novel species of Cellulomonas.</title>
        <authorList>
            <person name="Liu Q."/>
            <person name="Xin Y.-H."/>
        </authorList>
    </citation>
    <scope>NUCLEOTIDE SEQUENCE [LARGE SCALE GENOMIC DNA]</scope>
    <source>
        <strain evidence="3 4">HLT2-17</strain>
    </source>
</reference>
<evidence type="ECO:0000313" key="4">
    <source>
        <dbReference type="Proteomes" id="UP000293764"/>
    </source>
</evidence>
<evidence type="ECO:0000313" key="3">
    <source>
        <dbReference type="EMBL" id="RYV51700.1"/>
    </source>
</evidence>
<dbReference type="OrthoDB" id="3267444at2"/>
<dbReference type="Proteomes" id="UP000293764">
    <property type="component" value="Unassembled WGS sequence"/>
</dbReference>
<feature type="transmembrane region" description="Helical" evidence="1">
    <location>
        <begin position="23"/>
        <end position="44"/>
    </location>
</feature>
<feature type="domain" description="LytR/CpsA/Psr regulator C-terminal" evidence="2">
    <location>
        <begin position="84"/>
        <end position="169"/>
    </location>
</feature>